<evidence type="ECO:0000313" key="2">
    <source>
        <dbReference type="Proteomes" id="UP001155483"/>
    </source>
</evidence>
<reference evidence="1" key="1">
    <citation type="submission" date="2022-09" db="EMBL/GenBank/DDBJ databases">
        <authorList>
            <person name="Yuan C."/>
            <person name="Ke Z."/>
        </authorList>
    </citation>
    <scope>NUCLEOTIDE SEQUENCE</scope>
    <source>
        <strain evidence="1">LB-8</strain>
    </source>
</reference>
<proteinExistence type="predicted"/>
<reference evidence="1" key="2">
    <citation type="submission" date="2023-04" db="EMBL/GenBank/DDBJ databases">
        <title>Paracnuella aquatica gen. nov., sp. nov., a member of the family Chitinophagaceae isolated from a hot spring.</title>
        <authorList>
            <person name="Wang C."/>
        </authorList>
    </citation>
    <scope>NUCLEOTIDE SEQUENCE</scope>
    <source>
        <strain evidence="1">LB-8</strain>
    </source>
</reference>
<name>A0A9X3B998_9BACT</name>
<evidence type="ECO:0000313" key="1">
    <source>
        <dbReference type="EMBL" id="MCU7551855.1"/>
    </source>
</evidence>
<dbReference type="AlphaFoldDB" id="A0A9X3B998"/>
<gene>
    <name evidence="1" type="ORF">OCK74_22235</name>
</gene>
<dbReference type="Proteomes" id="UP001155483">
    <property type="component" value="Unassembled WGS sequence"/>
</dbReference>
<dbReference type="EMBL" id="JAOTIF010000024">
    <property type="protein sequence ID" value="MCU7551855.1"/>
    <property type="molecule type" value="Genomic_DNA"/>
</dbReference>
<organism evidence="1 2">
    <name type="scientific">Paraflavisolibacter caeni</name>
    <dbReference type="NCBI Taxonomy" id="2982496"/>
    <lineage>
        <taxon>Bacteria</taxon>
        <taxon>Pseudomonadati</taxon>
        <taxon>Bacteroidota</taxon>
        <taxon>Chitinophagia</taxon>
        <taxon>Chitinophagales</taxon>
        <taxon>Chitinophagaceae</taxon>
        <taxon>Paraflavisolibacter</taxon>
    </lineage>
</organism>
<comment type="caution">
    <text evidence="1">The sequence shown here is derived from an EMBL/GenBank/DDBJ whole genome shotgun (WGS) entry which is preliminary data.</text>
</comment>
<protein>
    <submittedName>
        <fullName evidence="1">Uncharacterized protein</fullName>
    </submittedName>
</protein>
<sequence length="103" mass="12065">MKFRKVIISFIVFFFFVAAAKAQPVYESVKELAQRRVPWLAEKILFSSIPKENGRDVFILQTKITGLLYLRREQMQPPKGLDIILKIIAIDPCRTWETILRLL</sequence>
<accession>A0A9X3B998</accession>
<keyword evidence="2" id="KW-1185">Reference proteome</keyword>